<name>A0A5B7JQA2_PORTR</name>
<sequence>MPAMNVFQIRPAIVGIATIPVA</sequence>
<comment type="caution">
    <text evidence="1">The sequence shown here is derived from an EMBL/GenBank/DDBJ whole genome shotgun (WGS) entry which is preliminary data.</text>
</comment>
<keyword evidence="2" id="KW-1185">Reference proteome</keyword>
<dbReference type="Proteomes" id="UP000324222">
    <property type="component" value="Unassembled WGS sequence"/>
</dbReference>
<proteinExistence type="predicted"/>
<evidence type="ECO:0000313" key="2">
    <source>
        <dbReference type="Proteomes" id="UP000324222"/>
    </source>
</evidence>
<dbReference type="EMBL" id="VSRR010113326">
    <property type="protein sequence ID" value="MPC98262.1"/>
    <property type="molecule type" value="Genomic_DNA"/>
</dbReference>
<accession>A0A5B7JQA2</accession>
<organism evidence="1 2">
    <name type="scientific">Portunus trituberculatus</name>
    <name type="common">Swimming crab</name>
    <name type="synonym">Neptunus trituberculatus</name>
    <dbReference type="NCBI Taxonomy" id="210409"/>
    <lineage>
        <taxon>Eukaryota</taxon>
        <taxon>Metazoa</taxon>
        <taxon>Ecdysozoa</taxon>
        <taxon>Arthropoda</taxon>
        <taxon>Crustacea</taxon>
        <taxon>Multicrustacea</taxon>
        <taxon>Malacostraca</taxon>
        <taxon>Eumalacostraca</taxon>
        <taxon>Eucarida</taxon>
        <taxon>Decapoda</taxon>
        <taxon>Pleocyemata</taxon>
        <taxon>Brachyura</taxon>
        <taxon>Eubrachyura</taxon>
        <taxon>Portunoidea</taxon>
        <taxon>Portunidae</taxon>
        <taxon>Portuninae</taxon>
        <taxon>Portunus</taxon>
    </lineage>
</organism>
<gene>
    <name evidence="1" type="ORF">E2C01_093623</name>
</gene>
<dbReference type="AlphaFoldDB" id="A0A5B7JQA2"/>
<protein>
    <submittedName>
        <fullName evidence="1">Uncharacterized protein</fullName>
    </submittedName>
</protein>
<reference evidence="1 2" key="1">
    <citation type="submission" date="2019-05" db="EMBL/GenBank/DDBJ databases">
        <title>Another draft genome of Portunus trituberculatus and its Hox gene families provides insights of decapod evolution.</title>
        <authorList>
            <person name="Jeong J.-H."/>
            <person name="Song I."/>
            <person name="Kim S."/>
            <person name="Choi T."/>
            <person name="Kim D."/>
            <person name="Ryu S."/>
            <person name="Kim W."/>
        </authorList>
    </citation>
    <scope>NUCLEOTIDE SEQUENCE [LARGE SCALE GENOMIC DNA]</scope>
    <source>
        <tissue evidence="1">Muscle</tissue>
    </source>
</reference>
<evidence type="ECO:0000313" key="1">
    <source>
        <dbReference type="EMBL" id="MPC98262.1"/>
    </source>
</evidence>